<dbReference type="InterPro" id="IPR011228">
    <property type="entry name" value="UCP029766"/>
</dbReference>
<feature type="domain" description="Fimbrial-type adhesion" evidence="2">
    <location>
        <begin position="257"/>
        <end position="441"/>
    </location>
</feature>
<dbReference type="InterPro" id="IPR036937">
    <property type="entry name" value="Adhesion_dom_fimbrial_sf"/>
</dbReference>
<feature type="chain" id="PRO_5008690684" evidence="1">
    <location>
        <begin position="22"/>
        <end position="441"/>
    </location>
</feature>
<accession>A0A1C4DPL1</accession>
<dbReference type="SUPFAM" id="SSF49401">
    <property type="entry name" value="Bacterial adhesins"/>
    <property type="match status" value="1"/>
</dbReference>
<dbReference type="RefSeq" id="WP_061499443.1">
    <property type="nucleotide sequence ID" value="NZ_FMAY01000013.1"/>
</dbReference>
<sequence length="441" mass="47370">MTFIRICLLSLSLFTSLSLNAKCVKGPDFVRTELSGWGVSLALGTINITNSAVQPVGSPLAANVVNFYDNPRYTKGPESIMWVCDIADKNNIYEIIATNGNDRNGGFFDIGAFDGYPNYYATLFRNVAIRLTHVNSGRVFTRNYQRIPMTNYVVSPDGLKIYIRLKDFSPIRADLIRVSSTTSSGQAPSDYCAKRDQLTSGSYTCNQPNGYVSFCSEGSPDAYCDVGDSAYIYNGWWKDNWMSINMGGVAPMAELVSKRTCTAKSVTPVVTFPPITVDALNNGGKSQGTFTVNILCEGLAGTGTVSGLTALGMQVPYENYQAALRLNLVNSSGGVSYLLPTDLGVSGMASGVGIQIANANDGMIRNFIGWQRCNAAPSNCATGEAGGWYDAREGAQVVNNGGTLGISEYAINFNAYLSRIGNQTVRAGQVYASAQILVKVQ</sequence>
<dbReference type="InterPro" id="IPR008966">
    <property type="entry name" value="Adhesion_dom_sf"/>
</dbReference>
<evidence type="ECO:0000256" key="1">
    <source>
        <dbReference type="SAM" id="SignalP"/>
    </source>
</evidence>
<dbReference type="Proteomes" id="UP000198975">
    <property type="component" value="Unassembled WGS sequence"/>
</dbReference>
<dbReference type="GO" id="GO:0007155">
    <property type="term" value="P:cell adhesion"/>
    <property type="evidence" value="ECO:0007669"/>
    <property type="project" value="InterPro"/>
</dbReference>
<organism evidence="3 4">
    <name type="scientific">Kosakonia oryzendophytica</name>
    <dbReference type="NCBI Taxonomy" id="1005665"/>
    <lineage>
        <taxon>Bacteria</taxon>
        <taxon>Pseudomonadati</taxon>
        <taxon>Pseudomonadota</taxon>
        <taxon>Gammaproteobacteria</taxon>
        <taxon>Enterobacterales</taxon>
        <taxon>Enterobacteriaceae</taxon>
        <taxon>Kosakonia</taxon>
    </lineage>
</organism>
<dbReference type="EMBL" id="FMAY01000013">
    <property type="protein sequence ID" value="SCC33231.1"/>
    <property type="molecule type" value="Genomic_DNA"/>
</dbReference>
<evidence type="ECO:0000259" key="2">
    <source>
        <dbReference type="Pfam" id="PF00419"/>
    </source>
</evidence>
<dbReference type="AlphaFoldDB" id="A0A1C4DPL1"/>
<feature type="signal peptide" evidence="1">
    <location>
        <begin position="1"/>
        <end position="21"/>
    </location>
</feature>
<dbReference type="PIRSF" id="PIRSF029766">
    <property type="entry name" value="UCP029766"/>
    <property type="match status" value="1"/>
</dbReference>
<gene>
    <name evidence="3" type="ORF">GA0061071_113104</name>
</gene>
<dbReference type="OrthoDB" id="8875995at2"/>
<evidence type="ECO:0000313" key="3">
    <source>
        <dbReference type="EMBL" id="SCC33231.1"/>
    </source>
</evidence>
<evidence type="ECO:0000313" key="4">
    <source>
        <dbReference type="Proteomes" id="UP000198975"/>
    </source>
</evidence>
<dbReference type="InterPro" id="IPR000259">
    <property type="entry name" value="Adhesion_dom_fimbrial"/>
</dbReference>
<keyword evidence="4" id="KW-1185">Reference proteome</keyword>
<dbReference type="Gene3D" id="2.60.40.1090">
    <property type="entry name" value="Fimbrial-type adhesion domain"/>
    <property type="match status" value="1"/>
</dbReference>
<reference evidence="4" key="1">
    <citation type="submission" date="2016-08" db="EMBL/GenBank/DDBJ databases">
        <authorList>
            <person name="Varghese N."/>
            <person name="Submissions Spin"/>
        </authorList>
    </citation>
    <scope>NUCLEOTIDE SEQUENCE [LARGE SCALE GENOMIC DNA]</scope>
    <source>
        <strain evidence="4">REICA_082</strain>
    </source>
</reference>
<protein>
    <submittedName>
        <fullName evidence="3">Fimbrial protein</fullName>
    </submittedName>
</protein>
<keyword evidence="1" id="KW-0732">Signal</keyword>
<dbReference type="Pfam" id="PF00419">
    <property type="entry name" value="Fimbrial"/>
    <property type="match status" value="1"/>
</dbReference>
<dbReference type="GO" id="GO:0009289">
    <property type="term" value="C:pilus"/>
    <property type="evidence" value="ECO:0007669"/>
    <property type="project" value="InterPro"/>
</dbReference>
<proteinExistence type="predicted"/>
<name>A0A1C4DPL1_9ENTR</name>